<feature type="transmembrane region" description="Helical" evidence="8">
    <location>
        <begin position="20"/>
        <end position="41"/>
    </location>
</feature>
<dbReference type="InterPro" id="IPR000515">
    <property type="entry name" value="MetI-like"/>
</dbReference>
<keyword evidence="3" id="KW-1003">Cell membrane</keyword>
<sequence>MTGIWQDFVTHQGQLIDGLIVSLQLAGLTLLFGLPGGLILAIAGTSRTRLTRYVAIALTEIGRGTPALVMLQLVYNGIPVTLSGLLSAGIALALTTAAYTSEIMRGGLQAVPEGEIEAASALGMSRWDTLRDVVIPQGLRIALPSLMSFSVIMFQATSLAFTIAVPELMSQAKSIANSNFHYFNLFIIAAVMYAAITISASAFTDRVERRLSRHV</sequence>
<comment type="similarity">
    <text evidence="8">Belongs to the binding-protein-dependent transport system permease family.</text>
</comment>
<evidence type="ECO:0000259" key="9">
    <source>
        <dbReference type="PROSITE" id="PS50928"/>
    </source>
</evidence>
<dbReference type="InterPro" id="IPR043429">
    <property type="entry name" value="ArtM/GltK/GlnP/TcyL/YhdX-like"/>
</dbReference>
<dbReference type="PROSITE" id="PS50928">
    <property type="entry name" value="ABC_TM1"/>
    <property type="match status" value="1"/>
</dbReference>
<dbReference type="PANTHER" id="PTHR30614">
    <property type="entry name" value="MEMBRANE COMPONENT OF AMINO ACID ABC TRANSPORTER"/>
    <property type="match status" value="1"/>
</dbReference>
<reference evidence="10 11" key="1">
    <citation type="submission" date="2020-03" db="EMBL/GenBank/DDBJ databases">
        <title>WGS of the type strain of Planosporangium spp.</title>
        <authorList>
            <person name="Thawai C."/>
        </authorList>
    </citation>
    <scope>NUCLEOTIDE SEQUENCE [LARGE SCALE GENOMIC DNA]</scope>
    <source>
        <strain evidence="10 11">TBRC 5610</strain>
    </source>
</reference>
<protein>
    <submittedName>
        <fullName evidence="10">Amino acid ABC transporter permease</fullName>
    </submittedName>
</protein>
<dbReference type="PANTHER" id="PTHR30614:SF0">
    <property type="entry name" value="L-CYSTINE TRANSPORT SYSTEM PERMEASE PROTEIN TCYL"/>
    <property type="match status" value="1"/>
</dbReference>
<keyword evidence="6 8" id="KW-1133">Transmembrane helix</keyword>
<evidence type="ECO:0000256" key="2">
    <source>
        <dbReference type="ARBA" id="ARBA00022448"/>
    </source>
</evidence>
<keyword evidence="7 8" id="KW-0472">Membrane</keyword>
<proteinExistence type="inferred from homology"/>
<dbReference type="CDD" id="cd06261">
    <property type="entry name" value="TM_PBP2"/>
    <property type="match status" value="1"/>
</dbReference>
<keyword evidence="2 8" id="KW-0813">Transport</keyword>
<accession>A0ABX0XX70</accession>
<dbReference type="NCBIfam" id="TIGR01726">
    <property type="entry name" value="HEQRo_perm_3TM"/>
    <property type="match status" value="1"/>
</dbReference>
<feature type="domain" description="ABC transmembrane type-1" evidence="9">
    <location>
        <begin position="19"/>
        <end position="204"/>
    </location>
</feature>
<evidence type="ECO:0000313" key="11">
    <source>
        <dbReference type="Proteomes" id="UP000722989"/>
    </source>
</evidence>
<evidence type="ECO:0000256" key="4">
    <source>
        <dbReference type="ARBA" id="ARBA00022692"/>
    </source>
</evidence>
<dbReference type="RefSeq" id="WP_167924750.1">
    <property type="nucleotide sequence ID" value="NZ_JAATVY010000004.1"/>
</dbReference>
<comment type="subcellular location">
    <subcellularLocation>
        <location evidence="1 8">Cell membrane</location>
        <topology evidence="1 8">Multi-pass membrane protein</topology>
    </subcellularLocation>
</comment>
<comment type="caution">
    <text evidence="10">The sequence shown here is derived from an EMBL/GenBank/DDBJ whole genome shotgun (WGS) entry which is preliminary data.</text>
</comment>
<evidence type="ECO:0000256" key="5">
    <source>
        <dbReference type="ARBA" id="ARBA00022970"/>
    </source>
</evidence>
<feature type="transmembrane region" description="Helical" evidence="8">
    <location>
        <begin position="80"/>
        <end position="99"/>
    </location>
</feature>
<dbReference type="SUPFAM" id="SSF161098">
    <property type="entry name" value="MetI-like"/>
    <property type="match status" value="1"/>
</dbReference>
<evidence type="ECO:0000256" key="3">
    <source>
        <dbReference type="ARBA" id="ARBA00022475"/>
    </source>
</evidence>
<evidence type="ECO:0000256" key="1">
    <source>
        <dbReference type="ARBA" id="ARBA00004651"/>
    </source>
</evidence>
<gene>
    <name evidence="10" type="ORF">HC031_09140</name>
</gene>
<evidence type="ECO:0000313" key="10">
    <source>
        <dbReference type="EMBL" id="NJC69882.1"/>
    </source>
</evidence>
<evidence type="ECO:0000256" key="6">
    <source>
        <dbReference type="ARBA" id="ARBA00022989"/>
    </source>
</evidence>
<keyword evidence="11" id="KW-1185">Reference proteome</keyword>
<name>A0ABX0XX70_9ACTN</name>
<keyword evidence="5" id="KW-0029">Amino-acid transport</keyword>
<dbReference type="Pfam" id="PF00528">
    <property type="entry name" value="BPD_transp_1"/>
    <property type="match status" value="1"/>
</dbReference>
<organism evidence="10 11">
    <name type="scientific">Planosporangium thailandense</name>
    <dbReference type="NCBI Taxonomy" id="765197"/>
    <lineage>
        <taxon>Bacteria</taxon>
        <taxon>Bacillati</taxon>
        <taxon>Actinomycetota</taxon>
        <taxon>Actinomycetes</taxon>
        <taxon>Micromonosporales</taxon>
        <taxon>Micromonosporaceae</taxon>
        <taxon>Planosporangium</taxon>
    </lineage>
</organism>
<evidence type="ECO:0000256" key="7">
    <source>
        <dbReference type="ARBA" id="ARBA00023136"/>
    </source>
</evidence>
<evidence type="ECO:0000256" key="8">
    <source>
        <dbReference type="RuleBase" id="RU363032"/>
    </source>
</evidence>
<feature type="transmembrane region" description="Helical" evidence="8">
    <location>
        <begin position="141"/>
        <end position="163"/>
    </location>
</feature>
<keyword evidence="4 8" id="KW-0812">Transmembrane</keyword>
<dbReference type="Proteomes" id="UP000722989">
    <property type="component" value="Unassembled WGS sequence"/>
</dbReference>
<dbReference type="InterPro" id="IPR035906">
    <property type="entry name" value="MetI-like_sf"/>
</dbReference>
<dbReference type="EMBL" id="JAATVY010000004">
    <property type="protein sequence ID" value="NJC69882.1"/>
    <property type="molecule type" value="Genomic_DNA"/>
</dbReference>
<feature type="transmembrane region" description="Helical" evidence="8">
    <location>
        <begin position="183"/>
        <end position="203"/>
    </location>
</feature>
<dbReference type="Gene3D" id="1.10.3720.10">
    <property type="entry name" value="MetI-like"/>
    <property type="match status" value="1"/>
</dbReference>
<dbReference type="InterPro" id="IPR010065">
    <property type="entry name" value="AA_ABC_transptr_permease_3TM"/>
</dbReference>